<gene>
    <name evidence="9" type="ORF">DT99_023440</name>
</gene>
<dbReference type="SUPFAM" id="SSF51395">
    <property type="entry name" value="FMN-linked oxidoreductases"/>
    <property type="match status" value="1"/>
</dbReference>
<evidence type="ECO:0000256" key="7">
    <source>
        <dbReference type="PIRSR" id="PIRSR000138-2"/>
    </source>
</evidence>
<dbReference type="PROSITE" id="PS51349">
    <property type="entry name" value="FMN_HYDROXY_ACID_DH_2"/>
    <property type="match status" value="1"/>
</dbReference>
<organism evidence="9 10">
    <name type="scientific">Burkholderia seminalis</name>
    <dbReference type="NCBI Taxonomy" id="488731"/>
    <lineage>
        <taxon>Bacteria</taxon>
        <taxon>Pseudomonadati</taxon>
        <taxon>Pseudomonadota</taxon>
        <taxon>Betaproteobacteria</taxon>
        <taxon>Burkholderiales</taxon>
        <taxon>Burkholderiaceae</taxon>
        <taxon>Burkholderia</taxon>
        <taxon>Burkholderia cepacia complex</taxon>
    </lineage>
</organism>
<evidence type="ECO:0000256" key="2">
    <source>
        <dbReference type="ARBA" id="ARBA00022630"/>
    </source>
</evidence>
<feature type="binding site" evidence="7">
    <location>
        <position position="117"/>
    </location>
    <ligand>
        <name>FMN</name>
        <dbReference type="ChEBI" id="CHEBI:58210"/>
    </ligand>
</feature>
<dbReference type="GO" id="GO:0010181">
    <property type="term" value="F:FMN binding"/>
    <property type="evidence" value="ECO:0007669"/>
    <property type="project" value="InterPro"/>
</dbReference>
<feature type="binding site" evidence="7">
    <location>
        <position position="290"/>
    </location>
    <ligand>
        <name>glyoxylate</name>
        <dbReference type="ChEBI" id="CHEBI:36655"/>
    </ligand>
</feature>
<feature type="active site" description="Proton acceptor" evidence="6">
    <location>
        <position position="287"/>
    </location>
</feature>
<feature type="binding site" evidence="7">
    <location>
        <position position="140"/>
    </location>
    <ligand>
        <name>glyoxylate</name>
        <dbReference type="ChEBI" id="CHEBI:36655"/>
    </ligand>
</feature>
<evidence type="ECO:0000313" key="9">
    <source>
        <dbReference type="EMBL" id="QTO20335.1"/>
    </source>
</evidence>
<evidence type="ECO:0000256" key="3">
    <source>
        <dbReference type="ARBA" id="ARBA00022643"/>
    </source>
</evidence>
<feature type="binding site" evidence="7">
    <location>
        <position position="287"/>
    </location>
    <ligand>
        <name>glyoxylate</name>
        <dbReference type="ChEBI" id="CHEBI:36655"/>
    </ligand>
</feature>
<keyword evidence="2 7" id="KW-0285">Flavoprotein</keyword>
<accession>A0A8A8D699</accession>
<reference evidence="9" key="2">
    <citation type="submission" date="2021-03" db="EMBL/GenBank/DDBJ databases">
        <title>Complete genome sequence of Burkholderia seminalis 869T2.</title>
        <authorList>
            <person name="Hung S.-H."/>
            <person name="Huang C.-T."/>
            <person name="Huang C.-C."/>
            <person name="Kuo C.-H."/>
        </authorList>
    </citation>
    <scope>NUCLEOTIDE SEQUENCE</scope>
    <source>
        <strain evidence="9">869T2</strain>
    </source>
</reference>
<feature type="binding site" evidence="7">
    <location>
        <position position="263"/>
    </location>
    <ligand>
        <name>glyoxylate</name>
        <dbReference type="ChEBI" id="CHEBI:36655"/>
    </ligand>
</feature>
<dbReference type="EMBL" id="CP072521">
    <property type="protein sequence ID" value="QTO20335.1"/>
    <property type="molecule type" value="Genomic_DNA"/>
</dbReference>
<feature type="binding site" evidence="7">
    <location>
        <position position="35"/>
    </location>
    <ligand>
        <name>glyoxylate</name>
        <dbReference type="ChEBI" id="CHEBI:36655"/>
    </ligand>
</feature>
<evidence type="ECO:0000256" key="5">
    <source>
        <dbReference type="ARBA" id="ARBA00024042"/>
    </source>
</evidence>
<feature type="binding site" evidence="7">
    <location>
        <position position="285"/>
    </location>
    <ligand>
        <name>FMN</name>
        <dbReference type="ChEBI" id="CHEBI:58210"/>
    </ligand>
</feature>
<keyword evidence="3 7" id="KW-0288">FMN</keyword>
<dbReference type="RefSeq" id="WP_051701096.1">
    <property type="nucleotide sequence ID" value="NZ_CP072521.1"/>
</dbReference>
<dbReference type="InterPro" id="IPR000262">
    <property type="entry name" value="FMN-dep_DH"/>
</dbReference>
<dbReference type="InterPro" id="IPR037396">
    <property type="entry name" value="FMN_HAD"/>
</dbReference>
<feature type="binding site" evidence="7">
    <location>
        <position position="166"/>
    </location>
    <ligand>
        <name>FMN</name>
        <dbReference type="ChEBI" id="CHEBI:58210"/>
    </ligand>
</feature>
<dbReference type="Pfam" id="PF01070">
    <property type="entry name" value="FMN_dh"/>
    <property type="match status" value="1"/>
</dbReference>
<name>A0A8A8D699_9BURK</name>
<dbReference type="InterPro" id="IPR013785">
    <property type="entry name" value="Aldolase_TIM"/>
</dbReference>
<dbReference type="FunFam" id="3.20.20.70:FF:000029">
    <property type="entry name" value="L-lactate dehydrogenase"/>
    <property type="match status" value="1"/>
</dbReference>
<feature type="binding site" evidence="7">
    <location>
        <begin position="88"/>
        <end position="90"/>
    </location>
    <ligand>
        <name>FMN</name>
        <dbReference type="ChEBI" id="CHEBI:58210"/>
    </ligand>
</feature>
<protein>
    <submittedName>
        <fullName evidence="9">Alpha-hydroxy-acid oxidizing protein</fullName>
    </submittedName>
</protein>
<evidence type="ECO:0000256" key="6">
    <source>
        <dbReference type="PIRSR" id="PIRSR000138-1"/>
    </source>
</evidence>
<dbReference type="Gene3D" id="3.20.20.70">
    <property type="entry name" value="Aldolase class I"/>
    <property type="match status" value="1"/>
</dbReference>
<dbReference type="GO" id="GO:0009060">
    <property type="term" value="P:aerobic respiration"/>
    <property type="evidence" value="ECO:0007669"/>
    <property type="project" value="TreeGrafter"/>
</dbReference>
<dbReference type="CDD" id="cd02809">
    <property type="entry name" value="alpha_hydroxyacid_oxid_FMN"/>
    <property type="match status" value="1"/>
</dbReference>
<feature type="binding site" evidence="7">
    <location>
        <begin position="341"/>
        <end position="342"/>
    </location>
    <ligand>
        <name>FMN</name>
        <dbReference type="ChEBI" id="CHEBI:58210"/>
    </ligand>
</feature>
<feature type="binding site" evidence="7">
    <location>
        <position position="138"/>
    </location>
    <ligand>
        <name>FMN</name>
        <dbReference type="ChEBI" id="CHEBI:58210"/>
    </ligand>
</feature>
<dbReference type="PANTHER" id="PTHR10578">
    <property type="entry name" value="S -2-HYDROXY-ACID OXIDASE-RELATED"/>
    <property type="match status" value="1"/>
</dbReference>
<dbReference type="GO" id="GO:0004459">
    <property type="term" value="F:L-lactate dehydrogenase (NAD+) activity"/>
    <property type="evidence" value="ECO:0007669"/>
    <property type="project" value="TreeGrafter"/>
</dbReference>
<keyword evidence="10" id="KW-1185">Reference proteome</keyword>
<dbReference type="PROSITE" id="PS00557">
    <property type="entry name" value="FMN_HYDROXY_ACID_DH_1"/>
    <property type="match status" value="1"/>
</dbReference>
<feature type="binding site" evidence="7">
    <location>
        <begin position="318"/>
        <end position="322"/>
    </location>
    <ligand>
        <name>FMN</name>
        <dbReference type="ChEBI" id="CHEBI:58210"/>
    </ligand>
</feature>
<dbReference type="PIRSF" id="PIRSF000138">
    <property type="entry name" value="Al-hdrx_acd_dh"/>
    <property type="match status" value="1"/>
</dbReference>
<evidence type="ECO:0000256" key="4">
    <source>
        <dbReference type="ARBA" id="ARBA00023002"/>
    </source>
</evidence>
<feature type="binding site" evidence="7">
    <location>
        <position position="175"/>
    </location>
    <ligand>
        <name>glyoxylate</name>
        <dbReference type="ChEBI" id="CHEBI:36655"/>
    </ligand>
</feature>
<dbReference type="GO" id="GO:0005886">
    <property type="term" value="C:plasma membrane"/>
    <property type="evidence" value="ECO:0007669"/>
    <property type="project" value="TreeGrafter"/>
</dbReference>
<feature type="domain" description="FMN hydroxy acid dehydrogenase" evidence="8">
    <location>
        <begin position="9"/>
        <end position="390"/>
    </location>
</feature>
<dbReference type="InterPro" id="IPR008259">
    <property type="entry name" value="FMN_hydac_DH_AS"/>
</dbReference>
<reference evidence="9" key="1">
    <citation type="submission" date="2014-04" db="EMBL/GenBank/DDBJ databases">
        <authorList>
            <person name="Ho Y.-N."/>
            <person name="Huang C.-C."/>
        </authorList>
    </citation>
    <scope>NUCLEOTIDE SEQUENCE</scope>
    <source>
        <strain evidence="9">869T2</strain>
    </source>
</reference>
<evidence type="ECO:0000256" key="1">
    <source>
        <dbReference type="ARBA" id="ARBA00001917"/>
    </source>
</evidence>
<dbReference type="Proteomes" id="UP000027834">
    <property type="component" value="Chromosome 2"/>
</dbReference>
<evidence type="ECO:0000259" key="8">
    <source>
        <dbReference type="PROSITE" id="PS51349"/>
    </source>
</evidence>
<dbReference type="InterPro" id="IPR012133">
    <property type="entry name" value="Alpha-hydoxy_acid_DH_FMN"/>
</dbReference>
<comment type="cofactor">
    <cofactor evidence="1">
        <name>FMN</name>
        <dbReference type="ChEBI" id="CHEBI:58210"/>
    </cofactor>
</comment>
<dbReference type="PANTHER" id="PTHR10578:SF107">
    <property type="entry name" value="2-HYDROXYACID OXIDASE 1"/>
    <property type="match status" value="1"/>
</dbReference>
<comment type="similarity">
    <text evidence="5">Belongs to the FMN-dependent alpha-hydroxy acid dehydrogenase family.</text>
</comment>
<sequence length="390" mass="42680">MKRRLSVPTQYNHAYNVEELRMLARCRLPNFAFEYLDGGAEDEVTMRANRSAFERWRFVPKTLVDTQRRDLSSTLFGKRVALPLIVAPTGFNGIYHRHADLSLARAAARTGIPFTLSTVSNRRVDELARDAGGRVWMQLYMLKDRAVTSGLMYRAAQAGCDTLVLTTDATHLGNREWAQRPFRAPMKLNWRNRVDALCHPRWIGNVLMPNGAPTFANLAEYLPAGQQSVRSGMGYMASQMDASITWDDVAWLRERWKGTLIVKGVLDADDATRAIQAGAEGLVVSNHGGRQLDGTVPSIDVLAEIVRVCAGRATVIVDSGFRRGTDVVKALALGAHAVMIGRPVLYGVAAGGEQGALHALSLLGAEIDRTLGQLGCPSIEALGPQFLRAA</sequence>
<proteinExistence type="inferred from homology"/>
<dbReference type="AlphaFoldDB" id="A0A8A8D699"/>
<keyword evidence="4" id="KW-0560">Oxidoreductase</keyword>
<evidence type="ECO:0000313" key="10">
    <source>
        <dbReference type="Proteomes" id="UP000027834"/>
    </source>
</evidence>